<name>A0ABP6CP83_9ACTN</name>
<protein>
    <submittedName>
        <fullName evidence="2">Uncharacterized protein</fullName>
    </submittedName>
</protein>
<keyword evidence="3" id="KW-1185">Reference proteome</keyword>
<comment type="caution">
    <text evidence="2">The sequence shown here is derived from an EMBL/GenBank/DDBJ whole genome shotgun (WGS) entry which is preliminary data.</text>
</comment>
<evidence type="ECO:0000313" key="3">
    <source>
        <dbReference type="Proteomes" id="UP001501509"/>
    </source>
</evidence>
<organism evidence="2 3">
    <name type="scientific">Actinomadura fulvescens</name>
    <dbReference type="NCBI Taxonomy" id="46160"/>
    <lineage>
        <taxon>Bacteria</taxon>
        <taxon>Bacillati</taxon>
        <taxon>Actinomycetota</taxon>
        <taxon>Actinomycetes</taxon>
        <taxon>Streptosporangiales</taxon>
        <taxon>Thermomonosporaceae</taxon>
        <taxon>Actinomadura</taxon>
    </lineage>
</organism>
<dbReference type="RefSeq" id="WP_344546387.1">
    <property type="nucleotide sequence ID" value="NZ_BAAATD010000010.1"/>
</dbReference>
<dbReference type="Proteomes" id="UP001501509">
    <property type="component" value="Unassembled WGS sequence"/>
</dbReference>
<feature type="signal peptide" evidence="1">
    <location>
        <begin position="1"/>
        <end position="27"/>
    </location>
</feature>
<dbReference type="EMBL" id="BAAATD010000010">
    <property type="protein sequence ID" value="GAA2620885.1"/>
    <property type="molecule type" value="Genomic_DNA"/>
</dbReference>
<proteinExistence type="predicted"/>
<evidence type="ECO:0000313" key="2">
    <source>
        <dbReference type="EMBL" id="GAA2620885.1"/>
    </source>
</evidence>
<gene>
    <name evidence="2" type="ORF">GCM10010411_65970</name>
</gene>
<reference evidence="3" key="1">
    <citation type="journal article" date="2019" name="Int. J. Syst. Evol. Microbiol.">
        <title>The Global Catalogue of Microorganisms (GCM) 10K type strain sequencing project: providing services to taxonomists for standard genome sequencing and annotation.</title>
        <authorList>
            <consortium name="The Broad Institute Genomics Platform"/>
            <consortium name="The Broad Institute Genome Sequencing Center for Infectious Disease"/>
            <person name="Wu L."/>
            <person name="Ma J."/>
        </authorList>
    </citation>
    <scope>NUCLEOTIDE SEQUENCE [LARGE SCALE GENOMIC DNA]</scope>
    <source>
        <strain evidence="3">JCM 6833</strain>
    </source>
</reference>
<accession>A0ABP6CP83</accession>
<feature type="chain" id="PRO_5047515676" evidence="1">
    <location>
        <begin position="28"/>
        <end position="196"/>
    </location>
</feature>
<keyword evidence="1" id="KW-0732">Signal</keyword>
<sequence>MRKVTGAALAVLTAASTLVAISAPAEAAPRKCTVGKWRLTKAAGQVKGPSSTLRFAGGHGTTLQLTPKGRAIYTFTRSARVTEYGSAKGVPFQLWLKYDKGVLINAKITGNKKGTITLRPKTATGRATLHGRVMKPAQYPLKKQSFTHLFKRGQADEALVPLHVSFTCTAKTLRLHQKKKTRTGYTTVANWSYRRI</sequence>
<evidence type="ECO:0000256" key="1">
    <source>
        <dbReference type="SAM" id="SignalP"/>
    </source>
</evidence>